<organism evidence="9 10">
    <name type="scientific">Nonomuraea spiralis</name>
    <dbReference type="NCBI Taxonomy" id="46182"/>
    <lineage>
        <taxon>Bacteria</taxon>
        <taxon>Bacillati</taxon>
        <taxon>Actinomycetota</taxon>
        <taxon>Actinomycetes</taxon>
        <taxon>Streptosporangiales</taxon>
        <taxon>Streptosporangiaceae</taxon>
        <taxon>Nonomuraea</taxon>
    </lineage>
</organism>
<evidence type="ECO:0000256" key="6">
    <source>
        <dbReference type="ARBA" id="ARBA00022989"/>
    </source>
</evidence>
<evidence type="ECO:0000313" key="10">
    <source>
        <dbReference type="Proteomes" id="UP001589647"/>
    </source>
</evidence>
<keyword evidence="10" id="KW-1185">Reference proteome</keyword>
<feature type="transmembrane region" description="Helical" evidence="8">
    <location>
        <begin position="217"/>
        <end position="234"/>
    </location>
</feature>
<feature type="transmembrane region" description="Helical" evidence="8">
    <location>
        <begin position="185"/>
        <end position="205"/>
    </location>
</feature>
<keyword evidence="3 8" id="KW-0812">Transmembrane</keyword>
<keyword evidence="5" id="KW-0573">Peptidoglycan synthesis</keyword>
<keyword evidence="4" id="KW-0133">Cell shape</keyword>
<comment type="caution">
    <text evidence="9">The sequence shown here is derived from an EMBL/GenBank/DDBJ whole genome shotgun (WGS) entry which is preliminary data.</text>
</comment>
<dbReference type="EMBL" id="JBHMEI010000015">
    <property type="protein sequence ID" value="MFB9203741.1"/>
    <property type="molecule type" value="Genomic_DNA"/>
</dbReference>
<feature type="transmembrane region" description="Helical" evidence="8">
    <location>
        <begin position="347"/>
        <end position="366"/>
    </location>
</feature>
<evidence type="ECO:0000313" key="9">
    <source>
        <dbReference type="EMBL" id="MFB9203741.1"/>
    </source>
</evidence>
<keyword evidence="7 8" id="KW-0472">Membrane</keyword>
<gene>
    <name evidence="9" type="ORF">ACFFV7_21300</name>
</gene>
<evidence type="ECO:0000256" key="8">
    <source>
        <dbReference type="SAM" id="Phobius"/>
    </source>
</evidence>
<feature type="transmembrane region" description="Helical" evidence="8">
    <location>
        <begin position="263"/>
        <end position="282"/>
    </location>
</feature>
<feature type="transmembrane region" description="Helical" evidence="8">
    <location>
        <begin position="90"/>
        <end position="112"/>
    </location>
</feature>
<sequence>MLSRGAADLRAAVLTTVLVGAGSALGYVRDLLMAALFGANADTDAFLVAWTVPETAAPLLIEGAMALWLIPLFSVAAGRAQVAALVERTLPALAAVLAAVGVGAAACAPWLVAMLAPGLPRTGLAVECWRICCVCVVPFALAGYASAALRANNVFGPPAVTGLAYNVALVACLALWHDALGVRAAAWGVAAGAVLMVVAQAPAYLRRVGLPRRLPRRLVLPVAALLPIIVFTLLRQGQVLVERVLAADLPAGAISHLNYAQKIAQVPMVVALMLATVTYPRLARSLAAGDTRRARRLLARDLLAAGAVTVSAGALLVAFGPAIVAVLLRRGAFDGAAATATEHVLRLYTIGLPGHTVVGVLCRAYFCAGRGLWYPALAMAAGLTLTAALAAALVPDLAQGGIAVANAAGITVTAALMLAGLHRLGLSPIRAAVPAAREGERV</sequence>
<feature type="transmembrane region" description="Helical" evidence="8">
    <location>
        <begin position="124"/>
        <end position="147"/>
    </location>
</feature>
<proteinExistence type="predicted"/>
<dbReference type="PANTHER" id="PTHR47019">
    <property type="entry name" value="LIPID II FLIPPASE MURJ"/>
    <property type="match status" value="1"/>
</dbReference>
<feature type="transmembrane region" description="Helical" evidence="8">
    <location>
        <begin position="400"/>
        <end position="421"/>
    </location>
</feature>
<protein>
    <submittedName>
        <fullName evidence="9">Lipid II flippase MurJ</fullName>
    </submittedName>
</protein>
<dbReference type="Pfam" id="PF03023">
    <property type="entry name" value="MurJ"/>
    <property type="match status" value="1"/>
</dbReference>
<name>A0ABV5IGS8_9ACTN</name>
<evidence type="ECO:0000256" key="1">
    <source>
        <dbReference type="ARBA" id="ARBA00004651"/>
    </source>
</evidence>
<dbReference type="Proteomes" id="UP001589647">
    <property type="component" value="Unassembled WGS sequence"/>
</dbReference>
<evidence type="ECO:0000256" key="5">
    <source>
        <dbReference type="ARBA" id="ARBA00022984"/>
    </source>
</evidence>
<dbReference type="InterPro" id="IPR004268">
    <property type="entry name" value="MurJ"/>
</dbReference>
<feature type="transmembrane region" description="Helical" evidence="8">
    <location>
        <begin position="159"/>
        <end position="179"/>
    </location>
</feature>
<dbReference type="PANTHER" id="PTHR47019:SF1">
    <property type="entry name" value="LIPID II FLIPPASE MURJ"/>
    <property type="match status" value="1"/>
</dbReference>
<dbReference type="RefSeq" id="WP_189649202.1">
    <property type="nucleotide sequence ID" value="NZ_BMRC01000009.1"/>
</dbReference>
<reference evidence="9 10" key="1">
    <citation type="submission" date="2024-09" db="EMBL/GenBank/DDBJ databases">
        <authorList>
            <person name="Sun Q."/>
            <person name="Mori K."/>
        </authorList>
    </citation>
    <scope>NUCLEOTIDE SEQUENCE [LARGE SCALE GENOMIC DNA]</scope>
    <source>
        <strain evidence="9 10">CCM 3426</strain>
    </source>
</reference>
<feature type="transmembrane region" description="Helical" evidence="8">
    <location>
        <begin position="56"/>
        <end position="78"/>
    </location>
</feature>
<evidence type="ECO:0000256" key="7">
    <source>
        <dbReference type="ARBA" id="ARBA00023136"/>
    </source>
</evidence>
<evidence type="ECO:0000256" key="4">
    <source>
        <dbReference type="ARBA" id="ARBA00022960"/>
    </source>
</evidence>
<dbReference type="PRINTS" id="PR01806">
    <property type="entry name" value="VIRFACTRMVIN"/>
</dbReference>
<keyword evidence="6 8" id="KW-1133">Transmembrane helix</keyword>
<feature type="transmembrane region" description="Helical" evidence="8">
    <location>
        <begin position="302"/>
        <end position="327"/>
    </location>
</feature>
<accession>A0ABV5IGS8</accession>
<keyword evidence="2" id="KW-1003">Cell membrane</keyword>
<evidence type="ECO:0000256" key="3">
    <source>
        <dbReference type="ARBA" id="ARBA00022692"/>
    </source>
</evidence>
<feature type="transmembrane region" description="Helical" evidence="8">
    <location>
        <begin position="373"/>
        <end position="394"/>
    </location>
</feature>
<evidence type="ECO:0000256" key="2">
    <source>
        <dbReference type="ARBA" id="ARBA00022475"/>
    </source>
</evidence>
<dbReference type="InterPro" id="IPR051050">
    <property type="entry name" value="Lipid_II_flippase_MurJ/MviN"/>
</dbReference>
<comment type="subcellular location">
    <subcellularLocation>
        <location evidence="1">Cell membrane</location>
        <topology evidence="1">Multi-pass membrane protein</topology>
    </subcellularLocation>
</comment>